<comment type="caution">
    <text evidence="3">Lacks conserved residue(s) required for the propagation of feature annotation.</text>
</comment>
<dbReference type="Gene3D" id="2.20.80.10">
    <property type="entry name" value="Lipovitellin-phosvitin complex, chain A, domain 4"/>
    <property type="match status" value="1"/>
</dbReference>
<sequence length="4189" mass="459706">MPGKIYEYAYESNSRTTIPGSTEEIAGLQMRANVQLAVASACEMAVKLADVQLLDSDPAATASMQPVQGSAAFSRALERAPIRVAFIDGLIEAVCPPADEPAWVLNIKRGIISALQNSMDSLAEGVVTREVDVTGDCPVTYEVIAQGHVKKVKDILACTNRHGVNAVFQGTPYESNSDVQSAPLMKTTHECNQHINADGVMAESECVEMHIFRPFSRKHSGAMTEVNYKLTLTGIESGRMRMGRPGHRASMLFQHAAMADDMSANVNAAKRTMTAMCAQADDIRPDTPALFTRLIEELRVLDPRSLIQLAGVVAAGAPCAQAEKILRDAVPIINTEASVDLIREMVVAGNVMETEADIWLTSLAFIGKPSLPMLVSVAPLLEMPGPASQKAMVAVTSLVNNYCRVDGQCAERAELQAVIRILAEMLKYNCKPADQQDHDHMMLVLKAMANAGRAEKYVATLNRCMRNEDAGLDVRVAAINAMGRLSCEVDRSKLMNMLKDMSADAELRINAYLAIMECPDMENIAAISDVLENEEINQVGSFMWTHLSNLKETSAPLKQAIRAVLEDAQLRKAFDLDKRKFSRNVEWSFFNPLVNAGAAVESNVIFSTDSFIPRSAMVNLDVDVFGETMNLMQMGGRVEGLETMLESMFGPSSNDIAARRKRSLVNNNHLNALNRRFSARAVDGMKASYEMKLFGNLMRYGIVNSDDLGTAKSKLNYLDLLIWLANEKSIDFRKNIKFIDASFTIPTAIGMPLRMRVEGTASVQLQIDGKADLRQVMTKPRSIDINGAIKPSAAVDVIGTMSLDAFVSQAGMKLATTLHTSTQAAGLIQLRQGKIFNMDINMPKGNIEILSVESKFYMLQHGVERVPAMLASADQIEMSKCGSSAVLGVEACVEIAVPRPFANSAGAWFPLSGPAMAKIYVNKIDTHRGFHVEAKYVQDKGRRDGKMMILSDMAKISLDMPGSRADRELTAEVIVNRAEPGVKMSMRSPWKKLDVVGALVNTDELKQVEAKVVIDQAATYAIAASAQIQAVKNGQQIIPHLEVIIPNRRPVTLGGSVFRGAKKVIVDLNLQNALVDPISVKGEMEHIDEKNYQKVSGKVEVLSALLEGACNGYVTLAQKADLSFSSRLNTEYTYRSGPKQQIVLNNKVRYRTTKNLKHYFVSSSITTTLYPRYNGDLTLESTVGSSSIDTSLEAGFDSIRKIIMSETVAYNLAATSGKKTVTAKAKFDFPYNNMHYEMNVQHQQQANKIDSNASLKYGNDEAVGSLLVVRESVAPMRNRISASLRYPGREMGLEQTIRENPARQYNHMLTVMLDKYQKATMATVLTLGAPHKMTIDVQLPDMRPIHAEGLINPVMKHFAGAAQVTYAANRHYAIAANLNTKGKLANKFNADGDFELILLARQVKLVGSVSRDGNEFGGTLKTQLDAAAAKMVTVTAALTASAQTPKLAVRVQLPGNDFVDVNAHGQYPAQGAYSANGDMSGAAAMTSSYPGFEAMGTAFKYNPAGDDVKASGEVSWAKGRKVKAELSATIASAANVDGSLVVRTPFPGYRSNRIEVKYQLRGDNKLEAAMKVQCERQAAELKVNGIASLARRMIKGDIALTTPWRNYEDLQASVDCSNNGPIMNANVEASWARNKAIRTALELNMPGGVSNVNGKLTVATPFVGFENTEVNARHKFDGIKSEGMAEAILANGKRMRVTGTVNMPGGWSNMAADINIITPYDNMRNIAAKLRHNYNRQAIDTAAEASWGRGKKISAVLAVNMPNGLAEVDAKITVGTPFAAYEVSSLEANYKLAPRSLEAGMSGEFYGKTASLTLAGEANSLTRVYSAEARLKSSFRAARDIFVSVKRAARGMQHTVDAEVGWGRGQRIAVNMNMNHALTGMALTNSGQISMTTPFQAYRRMLMKWNHDNDANMVKSSTEFHRNGMPQVSASIDASHAVSTRRREVNANVKVSAPAYDMDEVSLAFSHRHNRRNLRNIRSEGSLRWGGDKALTYSHEMDLVPYESVIGNAKFTSPFAGLEDISMNVNSRKHKGGVSIHKQLKWANKKMVLDGDVGINGDVITSNIRFTSPFRAVQRLLLNVDKRRAGDQTKVHVDFEYARGSKIDINAQWALMSADKMIGFDIVSPIPYMRSVGAEVSMAGDLRDFKCAAQVAHEMLGGKISLEVSADTANVADIEARVVLSTPFPAVSYVEAAVMHKQQGAYRYISTAMIQCPSLEVAVKHDLMARSVQSFTTQSTIEYGRGQKIEIAAAYQQDAAISAKFELRTPFAMAKNLVLTINHDGPATNFKTDVELSYAPRKAIAVGAEFALTRGLNVRAVARLTSLCPYARRLVLAVNHNGPATNFKNDITLEMNDKRFSSENEFTVGRGAVKVVMHVTTPYTGYDVMHLEINHSGGLANLRTALSLAYPTGTITANCQLTVADSDISGTIEVTTPYAQARQLNIEFNHSAKRWSNFENAASVTLNGQKLAAMSDFKWVGNTLRGKVVANVPREYSIKMTHRGPVTNFKTRGSIETPIAGYERFNVDLDHKGDMGNFRSSAKLDSAMLDSPAVVNVNHRGGLTDFESGVTAEQGGRKMGVAATYRHVDASTTGSVRLQTPYEGLESLGGSVTHNGDWRNFDANVAVDSTMNGYDQFSADLKHETTRRGIKTSLAVQTPFNKFERFNGELSHHANRNGFATAATVTTSVPGYRRFGLNVNHNGDIGNFQSSAVVNMPFHSLRTLRANVNHRGHLRDFASGAAVDYDGKKVQADVMFKQAGENIDASITLKTPIPQLSDLTLTASHAAAANAKTGKLEAIINQVKAAEMDYSYTVGQRAEVSVSLRRPQPMEATVAVNYATADKQIEGTFNWNMRSRRSKVRVVAGMKNDVHYRGVDREARIKVALPTREVGMLVAYTQSPQQFTHKADLQWDRSASTRLGYDIAMTRVIRRGEDIVDASVNVRSAIVNVESTLSHRAAAGRMYVTEVAVKTEQTLVVRNELVLTQPSFKNTLTVKHPMFSRDTVVAMEGLVSAQAVEVKATVECERENIELSARVADESRYANTHYTAQVRIAHPNSKLDVQLDAEAINNQQTIAASCAAKYMMSRDASFRVAAVRAAIDNIRNEIELKAETPAGDMSLNVRRTIADNDVHSLTVAAQAGTMAVDGEVVIDLAKRSVDVTMNTAGDNRLAMVAKYVDAANVKMEIYRQQNGRRIRDALITVGADGKNRLDGRTYVRPGILRDIKAMIGRIDVASPAKAVFNQFVRAAKQDIAIKSQLMARAALPLSAAANYIIADVSGKIAQLQQAAARAVRNNEFFMNDAYQACAQACAAMMEMADQAVANMAVQMVAAKRMMSAAVDDASAAMEEATEIAIEAVMQAKVLAVELIAQVSEMVESYQPYIDDLSEKVAQIMRVCLDNVAEYVGALQMNPRVKAAMAWVLSIDPMDAIRPISRAYSVCHDIYMTVVDVYSKLLDEAVNMMEEIRYRPEVQAILTWIEDVIANTQWAVDYFKLKEKAMAYAKELSANGVDMIRDRMSDVLGMAKSGFTMWEPAIGDFGYSLTLPFRMVDLESMPQLSIDMARHMAELKDYISSQIPLAPAGADWTMADIYYMYKPSADIISWVPPFSAHASIAGDQHFMTFDKRFFEFAGECSYLLARDFIDGNFSVVVNYARQRDHVMRKSITVLSGAAQFEITPDGRVNMNGARIELPVEAANMAIRRSGNVITIENSKGVTVVCDLPHNRCTVHVSGWYYGKTAGLLGTYDNEPYTDMMTADNVMAPDLAQLADSWTVGQRCQVVNRAQQVAAEPTNRRYRLCAKYFVDADSPFRPCLMLVDPEPFFTMCLNDMKINVNRIETDGEVCDVSSMYVSECRRQGVPLRLPAVCSKCAKPDGHFLPGEEVTLRGKQVPAAADIIIVMQHAPCNKRIHEKLKDTIDDLEKALKARGLKSINYGIVGYGGAGVFDSVHSHTIDGQLMNTRDKVLLGLDQWTMDAGDNDDSMMAVRFAANYPFRTGASKNILLLPCDACREDAVMYADMQRLLLAKDIRLHVLMQQDIRLRSKSPKQSFIFGADRNAIFTRKHVKNLKGDQVLRKQAMMPKDLCVALSEETGGSLFNTIKWLTGKRNSQKRFVDVMVRVIAKKASPTSCQICECVPDMTGTGMAVCRDCQTPAPIYNHLPDFEDVNFTGELPAYKRAGRRSNKKRPRNKKQRRSSEA</sequence>
<feature type="region of interest" description="Disordered" evidence="4">
    <location>
        <begin position="4165"/>
        <end position="4189"/>
    </location>
</feature>
<dbReference type="InterPro" id="IPR015816">
    <property type="entry name" value="Vitellinogen_b-sht_N"/>
</dbReference>
<dbReference type="SMART" id="SM01169">
    <property type="entry name" value="DUF1943"/>
    <property type="match status" value="1"/>
</dbReference>
<comment type="caution">
    <text evidence="7">The sequence shown here is derived from an EMBL/GenBank/DDBJ whole genome shotgun (WGS) entry which is preliminary data.</text>
</comment>
<keyword evidence="8" id="KW-1185">Reference proteome</keyword>
<evidence type="ECO:0008006" key="9">
    <source>
        <dbReference type="Google" id="ProtNLM"/>
    </source>
</evidence>
<dbReference type="PANTHER" id="PTHR37860:SF2">
    <property type="entry name" value="VITELLOGENIN DOMAIN-CONTAINING PROTEIN"/>
    <property type="match status" value="1"/>
</dbReference>
<dbReference type="InterPro" id="IPR015817">
    <property type="entry name" value="Vitellinogen_open_b-sht_sub1"/>
</dbReference>
<dbReference type="EMBL" id="JAODUO010000335">
    <property type="protein sequence ID" value="KAK2182797.1"/>
    <property type="molecule type" value="Genomic_DNA"/>
</dbReference>
<dbReference type="SMART" id="SM00832">
    <property type="entry name" value="C8"/>
    <property type="match status" value="1"/>
</dbReference>
<accession>A0AAD9NU22</accession>
<evidence type="ECO:0000313" key="7">
    <source>
        <dbReference type="EMBL" id="KAK2182797.1"/>
    </source>
</evidence>
<dbReference type="Gene3D" id="2.30.230.10">
    <property type="entry name" value="Lipovitellin, beta-sheet shell regions, chain A"/>
    <property type="match status" value="1"/>
</dbReference>
<dbReference type="Gene3D" id="2.20.50.20">
    <property type="entry name" value="Lipovitellin. Chain A, domain 3"/>
    <property type="match status" value="1"/>
</dbReference>
<dbReference type="Pfam" id="PF08742">
    <property type="entry name" value="C8"/>
    <property type="match status" value="1"/>
</dbReference>
<dbReference type="Proteomes" id="UP001209878">
    <property type="component" value="Unassembled WGS sequence"/>
</dbReference>
<dbReference type="InterPro" id="IPR001747">
    <property type="entry name" value="Vitellogenin_N"/>
</dbReference>
<name>A0AAD9NU22_RIDPI</name>
<dbReference type="Pfam" id="PF00094">
    <property type="entry name" value="VWD"/>
    <property type="match status" value="1"/>
</dbReference>
<dbReference type="Gene3D" id="1.25.10.20">
    <property type="entry name" value="Vitellinogen, superhelical"/>
    <property type="match status" value="1"/>
</dbReference>
<dbReference type="InterPro" id="IPR015255">
    <property type="entry name" value="Vitellinogen_open_b-sht"/>
</dbReference>
<evidence type="ECO:0000256" key="4">
    <source>
        <dbReference type="SAM" id="MobiDB-lite"/>
    </source>
</evidence>
<evidence type="ECO:0000256" key="2">
    <source>
        <dbReference type="ARBA" id="ARBA00023180"/>
    </source>
</evidence>
<dbReference type="InterPro" id="IPR015819">
    <property type="entry name" value="Lipid_transp_b-sht_shell"/>
</dbReference>
<feature type="domain" description="Vitellogenin" evidence="5">
    <location>
        <begin position="1"/>
        <end position="616"/>
    </location>
</feature>
<feature type="domain" description="VWFD" evidence="6">
    <location>
        <begin position="3603"/>
        <end position="3771"/>
    </location>
</feature>
<dbReference type="GO" id="GO:0005319">
    <property type="term" value="F:lipid transporter activity"/>
    <property type="evidence" value="ECO:0007669"/>
    <property type="project" value="InterPro"/>
</dbReference>
<keyword evidence="1" id="KW-0732">Signal</keyword>
<dbReference type="PROSITE" id="PS51233">
    <property type="entry name" value="VWFD"/>
    <property type="match status" value="1"/>
</dbReference>
<evidence type="ECO:0000256" key="1">
    <source>
        <dbReference type="ARBA" id="ARBA00022729"/>
    </source>
</evidence>
<dbReference type="InterPro" id="IPR001846">
    <property type="entry name" value="VWF_type-D"/>
</dbReference>
<dbReference type="Pfam" id="PF01347">
    <property type="entry name" value="Vitellogenin_N"/>
    <property type="match status" value="1"/>
</dbReference>
<dbReference type="SMART" id="SM00216">
    <property type="entry name" value="VWD"/>
    <property type="match status" value="1"/>
</dbReference>
<feature type="compositionally biased region" description="Basic residues" evidence="4">
    <location>
        <begin position="4168"/>
        <end position="4189"/>
    </location>
</feature>
<organism evidence="7 8">
    <name type="scientific">Ridgeia piscesae</name>
    <name type="common">Tubeworm</name>
    <dbReference type="NCBI Taxonomy" id="27915"/>
    <lineage>
        <taxon>Eukaryota</taxon>
        <taxon>Metazoa</taxon>
        <taxon>Spiralia</taxon>
        <taxon>Lophotrochozoa</taxon>
        <taxon>Annelida</taxon>
        <taxon>Polychaeta</taxon>
        <taxon>Sedentaria</taxon>
        <taxon>Canalipalpata</taxon>
        <taxon>Sabellida</taxon>
        <taxon>Siboglinidae</taxon>
        <taxon>Ridgeia</taxon>
    </lineage>
</organism>
<proteinExistence type="predicted"/>
<dbReference type="PANTHER" id="PTHR37860">
    <property type="entry name" value="AGAP008810-PA"/>
    <property type="match status" value="1"/>
</dbReference>
<reference evidence="7" key="1">
    <citation type="journal article" date="2023" name="Mol. Biol. Evol.">
        <title>Third-Generation Sequencing Reveals the Adaptive Role of the Epigenome in Three Deep-Sea Polychaetes.</title>
        <authorList>
            <person name="Perez M."/>
            <person name="Aroh O."/>
            <person name="Sun Y."/>
            <person name="Lan Y."/>
            <person name="Juniper S.K."/>
            <person name="Young C.R."/>
            <person name="Angers B."/>
            <person name="Qian P.Y."/>
        </authorList>
    </citation>
    <scope>NUCLEOTIDE SEQUENCE</scope>
    <source>
        <strain evidence="7">R07B-5</strain>
    </source>
</reference>
<evidence type="ECO:0000259" key="5">
    <source>
        <dbReference type="PROSITE" id="PS51211"/>
    </source>
</evidence>
<dbReference type="SMART" id="SM00638">
    <property type="entry name" value="LPD_N"/>
    <property type="match status" value="1"/>
</dbReference>
<protein>
    <recommendedName>
        <fullName evidence="9">Vitellogenin</fullName>
    </recommendedName>
</protein>
<gene>
    <name evidence="7" type="ORF">NP493_335g00058</name>
</gene>
<dbReference type="InterPro" id="IPR011030">
    <property type="entry name" value="Lipovitellin_superhlx_dom"/>
</dbReference>
<dbReference type="Pfam" id="PF09172">
    <property type="entry name" value="Vit_open_b-sht"/>
    <property type="match status" value="1"/>
</dbReference>
<dbReference type="SUPFAM" id="SSF48431">
    <property type="entry name" value="Lipovitellin-phosvitin complex, superhelical domain"/>
    <property type="match status" value="1"/>
</dbReference>
<evidence type="ECO:0000313" key="8">
    <source>
        <dbReference type="Proteomes" id="UP001209878"/>
    </source>
</evidence>
<dbReference type="PROSITE" id="PS51211">
    <property type="entry name" value="VITELLOGENIN"/>
    <property type="match status" value="1"/>
</dbReference>
<evidence type="ECO:0000259" key="6">
    <source>
        <dbReference type="PROSITE" id="PS51233"/>
    </source>
</evidence>
<evidence type="ECO:0000256" key="3">
    <source>
        <dbReference type="PROSITE-ProRule" id="PRU00557"/>
    </source>
</evidence>
<dbReference type="SUPFAM" id="SSF56968">
    <property type="entry name" value="Lipovitellin-phosvitin complex, beta-sheet shell regions"/>
    <property type="match status" value="2"/>
</dbReference>
<dbReference type="InterPro" id="IPR014853">
    <property type="entry name" value="VWF/SSPO/ZAN-like_Cys-rich_dom"/>
</dbReference>
<keyword evidence="2" id="KW-0325">Glycoprotein</keyword>